<keyword evidence="6 7" id="KW-0472">Membrane</keyword>
<reference evidence="10" key="1">
    <citation type="submission" date="2020-01" db="EMBL/GenBank/DDBJ databases">
        <authorList>
            <person name="Fang Y."/>
            <person name="Sun R."/>
            <person name="Nie L."/>
            <person name="He J."/>
            <person name="Hao L."/>
            <person name="Wang L."/>
            <person name="Su S."/>
            <person name="Lv E."/>
            <person name="Zhang Z."/>
            <person name="Xie R."/>
            <person name="Liu H."/>
        </authorList>
    </citation>
    <scope>NUCLEOTIDE SEQUENCE [LARGE SCALE GENOMIC DNA]</scope>
    <source>
        <strain evidence="10">XCT-53</strain>
    </source>
</reference>
<evidence type="ECO:0000256" key="3">
    <source>
        <dbReference type="ARBA" id="ARBA00022475"/>
    </source>
</evidence>
<evidence type="ECO:0000259" key="8">
    <source>
        <dbReference type="PROSITE" id="PS50928"/>
    </source>
</evidence>
<feature type="transmembrane region" description="Helical" evidence="7">
    <location>
        <begin position="222"/>
        <end position="246"/>
    </location>
</feature>
<dbReference type="SUPFAM" id="SSF161098">
    <property type="entry name" value="MetI-like"/>
    <property type="match status" value="1"/>
</dbReference>
<keyword evidence="3" id="KW-1003">Cell membrane</keyword>
<evidence type="ECO:0000256" key="5">
    <source>
        <dbReference type="ARBA" id="ARBA00022989"/>
    </source>
</evidence>
<evidence type="ECO:0000256" key="1">
    <source>
        <dbReference type="ARBA" id="ARBA00004651"/>
    </source>
</evidence>
<keyword evidence="2 7" id="KW-0813">Transport</keyword>
<feature type="transmembrane region" description="Helical" evidence="7">
    <location>
        <begin position="174"/>
        <end position="202"/>
    </location>
</feature>
<dbReference type="AlphaFoldDB" id="A0A7X5EZG6"/>
<evidence type="ECO:0000256" key="6">
    <source>
        <dbReference type="ARBA" id="ARBA00023136"/>
    </source>
</evidence>
<dbReference type="InterPro" id="IPR051393">
    <property type="entry name" value="ABC_transporter_permease"/>
</dbReference>
<sequence length="313" mass="34276">MADLALTSGPAVPREGVAARQTRGFGTILVAWMLMLPAIVTYVLMILLPLVAVLALAFTDYEFGAPGFRFIGLDNFAEMLGDRTFGASIRNTLVYSLFVVPLSIGIALLLAVLIEAGARGRAFFRAVFFLPVVSLTVAMATAWQYLLHPSIGPLNAVLRDLGLGTPNWLGASEWVLVSLGFIGVWENVGFNLVLFLAGLTAIPRDLYAAAEIDGVRSGWSKFWLVTWPMLGPTLLFVLIITMTRAIRVFDTVQTLTQGGPNNASEVLLRTIYQEAFHYFRFGYSAAVTLVFLAIVLALMLVQTRLIDRRVHYG</sequence>
<feature type="transmembrane region" description="Helical" evidence="7">
    <location>
        <begin position="93"/>
        <end position="114"/>
    </location>
</feature>
<dbReference type="GO" id="GO:0005886">
    <property type="term" value="C:plasma membrane"/>
    <property type="evidence" value="ECO:0007669"/>
    <property type="project" value="UniProtKB-SubCell"/>
</dbReference>
<dbReference type="RefSeq" id="WP_161707477.1">
    <property type="nucleotide sequence ID" value="NZ_JAABLQ010000001.1"/>
</dbReference>
<dbReference type="PROSITE" id="PS50928">
    <property type="entry name" value="ABC_TM1"/>
    <property type="match status" value="1"/>
</dbReference>
<dbReference type="Gene3D" id="1.10.3720.10">
    <property type="entry name" value="MetI-like"/>
    <property type="match status" value="1"/>
</dbReference>
<comment type="similarity">
    <text evidence="7">Belongs to the binding-protein-dependent transport system permease family.</text>
</comment>
<dbReference type="Proteomes" id="UP000586722">
    <property type="component" value="Unassembled WGS sequence"/>
</dbReference>
<evidence type="ECO:0000313" key="9">
    <source>
        <dbReference type="EMBL" id="NBN76759.1"/>
    </source>
</evidence>
<name>A0A7X5EZG6_9HYPH</name>
<organism evidence="9 10">
    <name type="scientific">Pannonibacter tanglangensis</name>
    <dbReference type="NCBI Taxonomy" id="2750084"/>
    <lineage>
        <taxon>Bacteria</taxon>
        <taxon>Pseudomonadati</taxon>
        <taxon>Pseudomonadota</taxon>
        <taxon>Alphaproteobacteria</taxon>
        <taxon>Hyphomicrobiales</taxon>
        <taxon>Stappiaceae</taxon>
        <taxon>Pannonibacter</taxon>
    </lineage>
</organism>
<dbReference type="PANTHER" id="PTHR30193">
    <property type="entry name" value="ABC TRANSPORTER PERMEASE PROTEIN"/>
    <property type="match status" value="1"/>
</dbReference>
<feature type="transmembrane region" description="Helical" evidence="7">
    <location>
        <begin position="126"/>
        <end position="146"/>
    </location>
</feature>
<evidence type="ECO:0000313" key="10">
    <source>
        <dbReference type="Proteomes" id="UP000586722"/>
    </source>
</evidence>
<comment type="subcellular location">
    <subcellularLocation>
        <location evidence="1 7">Cell membrane</location>
        <topology evidence="1 7">Multi-pass membrane protein</topology>
    </subcellularLocation>
</comment>
<dbReference type="Pfam" id="PF00528">
    <property type="entry name" value="BPD_transp_1"/>
    <property type="match status" value="1"/>
</dbReference>
<dbReference type="CDD" id="cd06261">
    <property type="entry name" value="TM_PBP2"/>
    <property type="match status" value="1"/>
</dbReference>
<keyword evidence="5 7" id="KW-1133">Transmembrane helix</keyword>
<feature type="domain" description="ABC transmembrane type-1" evidence="8">
    <location>
        <begin position="89"/>
        <end position="302"/>
    </location>
</feature>
<proteinExistence type="inferred from homology"/>
<dbReference type="InterPro" id="IPR035906">
    <property type="entry name" value="MetI-like_sf"/>
</dbReference>
<feature type="transmembrane region" description="Helical" evidence="7">
    <location>
        <begin position="29"/>
        <end position="58"/>
    </location>
</feature>
<keyword evidence="10" id="KW-1185">Reference proteome</keyword>
<protein>
    <submittedName>
        <fullName evidence="9">ABC transporter permease subunit</fullName>
    </submittedName>
</protein>
<evidence type="ECO:0000256" key="2">
    <source>
        <dbReference type="ARBA" id="ARBA00022448"/>
    </source>
</evidence>
<gene>
    <name evidence="9" type="ORF">GWI72_00590</name>
</gene>
<dbReference type="EMBL" id="JAABLQ010000001">
    <property type="protein sequence ID" value="NBN76759.1"/>
    <property type="molecule type" value="Genomic_DNA"/>
</dbReference>
<dbReference type="GO" id="GO:0055085">
    <property type="term" value="P:transmembrane transport"/>
    <property type="evidence" value="ECO:0007669"/>
    <property type="project" value="InterPro"/>
</dbReference>
<accession>A0A7X5EZG6</accession>
<evidence type="ECO:0000256" key="7">
    <source>
        <dbReference type="RuleBase" id="RU363032"/>
    </source>
</evidence>
<keyword evidence="4 7" id="KW-0812">Transmembrane</keyword>
<comment type="caution">
    <text evidence="9">The sequence shown here is derived from an EMBL/GenBank/DDBJ whole genome shotgun (WGS) entry which is preliminary data.</text>
</comment>
<feature type="transmembrane region" description="Helical" evidence="7">
    <location>
        <begin position="281"/>
        <end position="301"/>
    </location>
</feature>
<evidence type="ECO:0000256" key="4">
    <source>
        <dbReference type="ARBA" id="ARBA00022692"/>
    </source>
</evidence>
<dbReference type="PANTHER" id="PTHR30193:SF37">
    <property type="entry name" value="INNER MEMBRANE ABC TRANSPORTER PERMEASE PROTEIN YCJO"/>
    <property type="match status" value="1"/>
</dbReference>
<dbReference type="InterPro" id="IPR000515">
    <property type="entry name" value="MetI-like"/>
</dbReference>